<evidence type="ECO:0000256" key="10">
    <source>
        <dbReference type="ARBA" id="ARBA00049551"/>
    </source>
</evidence>
<keyword evidence="8 11" id="KW-0472">Membrane</keyword>
<feature type="transmembrane region" description="Helical" evidence="11">
    <location>
        <begin position="30"/>
        <end position="49"/>
    </location>
</feature>
<keyword evidence="6 11" id="KW-1133">Transmembrane helix</keyword>
<comment type="catalytic activity">
    <reaction evidence="10">
        <text>a ubiquinone + NADH + 5 H(+)(in) = a ubiquinol + NAD(+) + 4 H(+)(out)</text>
        <dbReference type="Rhea" id="RHEA:29091"/>
        <dbReference type="Rhea" id="RHEA-COMP:9565"/>
        <dbReference type="Rhea" id="RHEA-COMP:9566"/>
        <dbReference type="ChEBI" id="CHEBI:15378"/>
        <dbReference type="ChEBI" id="CHEBI:16389"/>
        <dbReference type="ChEBI" id="CHEBI:17976"/>
        <dbReference type="ChEBI" id="CHEBI:57540"/>
        <dbReference type="ChEBI" id="CHEBI:57945"/>
        <dbReference type="EC" id="7.1.1.2"/>
    </reaction>
</comment>
<keyword evidence="4 11" id="KW-0812">Transmembrane</keyword>
<dbReference type="Pfam" id="PF00420">
    <property type="entry name" value="Oxidored_q2"/>
    <property type="match status" value="1"/>
</dbReference>
<evidence type="ECO:0000256" key="4">
    <source>
        <dbReference type="ARBA" id="ARBA00022692"/>
    </source>
</evidence>
<comment type="subcellular location">
    <subcellularLocation>
        <location evidence="1">Membrane</location>
        <topology evidence="1">Multi-pass membrane protein</topology>
    </subcellularLocation>
</comment>
<organism evidence="12">
    <name type="scientific">Cromna sinensis</name>
    <dbReference type="NCBI Taxonomy" id="2844952"/>
    <lineage>
        <taxon>Eukaryota</taxon>
        <taxon>Metazoa</taxon>
        <taxon>Ecdysozoa</taxon>
        <taxon>Arthropoda</taxon>
        <taxon>Hexapoda</taxon>
        <taxon>Insecta</taxon>
        <taxon>Pterygota</taxon>
        <taxon>Neoptera</taxon>
        <taxon>Paraneoptera</taxon>
        <taxon>Hemiptera</taxon>
        <taxon>Auchenorrhyncha</taxon>
        <taxon>Fulgoroidea</taxon>
        <taxon>Flatidae</taxon>
        <taxon>Flatinae</taxon>
        <taxon>Lawanini</taxon>
        <taxon>Cromna</taxon>
    </lineage>
</organism>
<evidence type="ECO:0000256" key="9">
    <source>
        <dbReference type="ARBA" id="ARBA00031586"/>
    </source>
</evidence>
<evidence type="ECO:0000256" key="2">
    <source>
        <dbReference type="ARBA" id="ARBA00010519"/>
    </source>
</evidence>
<name>A0A8H2SMZ8_9HEMI</name>
<evidence type="ECO:0000256" key="7">
    <source>
        <dbReference type="ARBA" id="ARBA00023027"/>
    </source>
</evidence>
<evidence type="ECO:0000313" key="12">
    <source>
        <dbReference type="EMBL" id="QWS05452.1"/>
    </source>
</evidence>
<dbReference type="InterPro" id="IPR039428">
    <property type="entry name" value="NUOK/Mnh_C1-like"/>
</dbReference>
<keyword evidence="7" id="KW-0520">NAD</keyword>
<protein>
    <recommendedName>
        <fullName evidence="3">NADH-ubiquinone oxidoreductase chain 4L</fullName>
    </recommendedName>
    <alternativeName>
        <fullName evidence="9">NADH dehydrogenase subunit 4L</fullName>
    </alternativeName>
</protein>
<reference evidence="12" key="1">
    <citation type="journal article" date="2021" name="Int. J. Mol. Sci.">
        <title>Characterization of Three Complete Mitogenomes of Flatidae (Hemiptera: Fulgoroidea) and Compositional Heterogeneity Analysis in the Planthoppers' Mitochondrial Phylogenomics.</title>
        <authorList>
            <person name="Ai D."/>
            <person name="Peng L."/>
            <person name="Qin D."/>
            <person name="Zhang Y."/>
        </authorList>
    </citation>
    <scope>NUCLEOTIDE SEQUENCE</scope>
</reference>
<keyword evidence="5" id="KW-1278">Translocase</keyword>
<evidence type="ECO:0000256" key="6">
    <source>
        <dbReference type="ARBA" id="ARBA00022989"/>
    </source>
</evidence>
<accession>A0A8H2SMZ8</accession>
<dbReference type="GO" id="GO:0008137">
    <property type="term" value="F:NADH dehydrogenase (ubiquinone) activity"/>
    <property type="evidence" value="ECO:0007669"/>
    <property type="project" value="UniProtKB-EC"/>
</dbReference>
<keyword evidence="12" id="KW-0496">Mitochondrion</keyword>
<dbReference type="GO" id="GO:0016020">
    <property type="term" value="C:membrane"/>
    <property type="evidence" value="ECO:0007669"/>
    <property type="project" value="UniProtKB-SubCell"/>
</dbReference>
<gene>
    <name evidence="12" type="primary">nad4l</name>
</gene>
<dbReference type="EMBL" id="MW872012">
    <property type="protein sequence ID" value="QWS05452.1"/>
    <property type="molecule type" value="Genomic_DNA"/>
</dbReference>
<evidence type="ECO:0000256" key="3">
    <source>
        <dbReference type="ARBA" id="ARBA00016612"/>
    </source>
</evidence>
<evidence type="ECO:0000256" key="5">
    <source>
        <dbReference type="ARBA" id="ARBA00022967"/>
    </source>
</evidence>
<sequence length="90" mass="10672">MNMSLLVFFSGILSLILVRKHFLLSLLSLEFLMISIYFYLYFFFLYFLFDFYFIIIYLIFGVCEGVLGLSLIVYLVRKSSLDYLDSLTLV</sequence>
<evidence type="ECO:0000256" key="8">
    <source>
        <dbReference type="ARBA" id="ARBA00023136"/>
    </source>
</evidence>
<evidence type="ECO:0000256" key="1">
    <source>
        <dbReference type="ARBA" id="ARBA00004141"/>
    </source>
</evidence>
<comment type="similarity">
    <text evidence="2">Belongs to the complex I subunit 4L family.</text>
</comment>
<evidence type="ECO:0000256" key="11">
    <source>
        <dbReference type="SAM" id="Phobius"/>
    </source>
</evidence>
<geneLocation type="mitochondrion" evidence="12"/>
<dbReference type="AlphaFoldDB" id="A0A8H2SMZ8"/>
<proteinExistence type="inferred from homology"/>
<dbReference type="Gene3D" id="1.10.287.3510">
    <property type="match status" value="1"/>
</dbReference>
<feature type="transmembrane region" description="Helical" evidence="11">
    <location>
        <begin position="56"/>
        <end position="76"/>
    </location>
</feature>